<reference evidence="2" key="2">
    <citation type="submission" date="2019-09" db="EMBL/GenBank/DDBJ databases">
        <authorList>
            <consortium name="NCBI Pathogen Detection Project"/>
        </authorList>
    </citation>
    <scope>NUCLEOTIDE SEQUENCE</scope>
    <source>
        <strain evidence="2">AUSMDU00005748</strain>
    </source>
</reference>
<name>A0AAD3UHT2_KLEOX</name>
<protein>
    <submittedName>
        <fullName evidence="2">ASCH domain-containing protein</fullName>
    </submittedName>
</protein>
<evidence type="ECO:0000313" key="2">
    <source>
        <dbReference type="EMBL" id="HAU4355947.1"/>
    </source>
</evidence>
<dbReference type="Gene3D" id="2.30.130.30">
    <property type="entry name" value="Hypothetical protein"/>
    <property type="match status" value="1"/>
</dbReference>
<evidence type="ECO:0000313" key="3">
    <source>
        <dbReference type="Proteomes" id="UP000868497"/>
    </source>
</evidence>
<dbReference type="InterPro" id="IPR007374">
    <property type="entry name" value="ASCH_domain"/>
</dbReference>
<gene>
    <name evidence="2" type="ORF">F6W21_06345</name>
</gene>
<reference evidence="2" key="1">
    <citation type="journal article" date="2018" name="Genome Biol.">
        <title>SKESA: strategic k-mer extension for scrupulous assemblies.</title>
        <authorList>
            <person name="Souvorov A."/>
            <person name="Agarwala R."/>
            <person name="Lipman D.J."/>
        </authorList>
    </citation>
    <scope>NUCLEOTIDE SEQUENCE</scope>
    <source>
        <strain evidence="2">AUSMDU00005748</strain>
    </source>
</reference>
<feature type="domain" description="ASCH" evidence="1">
    <location>
        <begin position="7"/>
        <end position="75"/>
    </location>
</feature>
<dbReference type="AlphaFoldDB" id="A0AAD3UHT2"/>
<dbReference type="EMBL" id="DACXIC010000005">
    <property type="protein sequence ID" value="HAU4355947.1"/>
    <property type="molecule type" value="Genomic_DNA"/>
</dbReference>
<dbReference type="Pfam" id="PF04266">
    <property type="entry name" value="ASCH"/>
    <property type="match status" value="1"/>
</dbReference>
<proteinExistence type="predicted"/>
<sequence>MKEYLALSIVSPAVDNILSGEKSVEIRSWTPPELPIYDLVLVQNNKYLHDGDVDVNGVALAVVDVSMVSDWTYGDYLRQSHDVTLGKDWKKGYYIWKLENIRMVKNKPNVMAQKGIYVIVLPDLALEKC</sequence>
<organism evidence="2 3">
    <name type="scientific">Klebsiella oxytoca</name>
    <dbReference type="NCBI Taxonomy" id="571"/>
    <lineage>
        <taxon>Bacteria</taxon>
        <taxon>Pseudomonadati</taxon>
        <taxon>Pseudomonadota</taxon>
        <taxon>Gammaproteobacteria</taxon>
        <taxon>Enterobacterales</taxon>
        <taxon>Enterobacteriaceae</taxon>
        <taxon>Klebsiella/Raoultella group</taxon>
        <taxon>Klebsiella</taxon>
    </lineage>
</organism>
<accession>A0AAD3UHT2</accession>
<comment type="caution">
    <text evidence="2">The sequence shown here is derived from an EMBL/GenBank/DDBJ whole genome shotgun (WGS) entry which is preliminary data.</text>
</comment>
<dbReference type="RefSeq" id="WP_142430968.1">
    <property type="nucleotide sequence ID" value="NZ_CAXOBB010000007.1"/>
</dbReference>
<dbReference type="InterPro" id="IPR015947">
    <property type="entry name" value="PUA-like_sf"/>
</dbReference>
<evidence type="ECO:0000259" key="1">
    <source>
        <dbReference type="Pfam" id="PF04266"/>
    </source>
</evidence>
<dbReference type="Proteomes" id="UP000868497">
    <property type="component" value="Unassembled WGS sequence"/>
</dbReference>
<dbReference type="SUPFAM" id="SSF88697">
    <property type="entry name" value="PUA domain-like"/>
    <property type="match status" value="1"/>
</dbReference>